<comment type="caution">
    <text evidence="2">The sequence shown here is derived from an EMBL/GenBank/DDBJ whole genome shotgun (WGS) entry which is preliminary data.</text>
</comment>
<dbReference type="Gramene" id="mRNA:HanXRQr2_Chr02g0061201">
    <property type="protein sequence ID" value="mRNA:HanXRQr2_Chr02g0061201"/>
    <property type="gene ID" value="HanXRQr2_Chr02g0061201"/>
</dbReference>
<accession>A0A9K3JPB2</accession>
<keyword evidence="3" id="KW-1185">Reference proteome</keyword>
<gene>
    <name evidence="2" type="ORF">HanXRQr2_Chr02g0061201</name>
</gene>
<reference evidence="2" key="2">
    <citation type="submission" date="2020-06" db="EMBL/GenBank/DDBJ databases">
        <title>Helianthus annuus Genome sequencing and assembly Release 2.</title>
        <authorList>
            <person name="Gouzy J."/>
            <person name="Langlade N."/>
            <person name="Munos S."/>
        </authorList>
    </citation>
    <scope>NUCLEOTIDE SEQUENCE</scope>
    <source>
        <tissue evidence="2">Leaves</tissue>
    </source>
</reference>
<dbReference type="EMBL" id="MNCJ02000317">
    <property type="protein sequence ID" value="KAF5818125.1"/>
    <property type="molecule type" value="Genomic_DNA"/>
</dbReference>
<dbReference type="Proteomes" id="UP000215914">
    <property type="component" value="Unassembled WGS sequence"/>
</dbReference>
<dbReference type="AlphaFoldDB" id="A0A9K3JPB2"/>
<protein>
    <submittedName>
        <fullName evidence="2">Uncharacterized protein</fullName>
    </submittedName>
</protein>
<reference evidence="2" key="1">
    <citation type="journal article" date="2017" name="Nature">
        <title>The sunflower genome provides insights into oil metabolism, flowering and Asterid evolution.</title>
        <authorList>
            <person name="Badouin H."/>
            <person name="Gouzy J."/>
            <person name="Grassa C.J."/>
            <person name="Murat F."/>
            <person name="Staton S.E."/>
            <person name="Cottret L."/>
            <person name="Lelandais-Briere C."/>
            <person name="Owens G.L."/>
            <person name="Carrere S."/>
            <person name="Mayjonade B."/>
            <person name="Legrand L."/>
            <person name="Gill N."/>
            <person name="Kane N.C."/>
            <person name="Bowers J.E."/>
            <person name="Hubner S."/>
            <person name="Bellec A."/>
            <person name="Berard A."/>
            <person name="Berges H."/>
            <person name="Blanchet N."/>
            <person name="Boniface M.C."/>
            <person name="Brunel D."/>
            <person name="Catrice O."/>
            <person name="Chaidir N."/>
            <person name="Claudel C."/>
            <person name="Donnadieu C."/>
            <person name="Faraut T."/>
            <person name="Fievet G."/>
            <person name="Helmstetter N."/>
            <person name="King M."/>
            <person name="Knapp S.J."/>
            <person name="Lai Z."/>
            <person name="Le Paslier M.C."/>
            <person name="Lippi Y."/>
            <person name="Lorenzon L."/>
            <person name="Mandel J.R."/>
            <person name="Marage G."/>
            <person name="Marchand G."/>
            <person name="Marquand E."/>
            <person name="Bret-Mestries E."/>
            <person name="Morien E."/>
            <person name="Nambeesan S."/>
            <person name="Nguyen T."/>
            <person name="Pegot-Espagnet P."/>
            <person name="Pouilly N."/>
            <person name="Raftis F."/>
            <person name="Sallet E."/>
            <person name="Schiex T."/>
            <person name="Thomas J."/>
            <person name="Vandecasteele C."/>
            <person name="Vares D."/>
            <person name="Vear F."/>
            <person name="Vautrin S."/>
            <person name="Crespi M."/>
            <person name="Mangin B."/>
            <person name="Burke J.M."/>
            <person name="Salse J."/>
            <person name="Munos S."/>
            <person name="Vincourt P."/>
            <person name="Rieseberg L.H."/>
            <person name="Langlade N.B."/>
        </authorList>
    </citation>
    <scope>NUCLEOTIDE SEQUENCE</scope>
    <source>
        <tissue evidence="2">Leaves</tissue>
    </source>
</reference>
<dbReference type="PANTHER" id="PTHR31099:SF49">
    <property type="entry name" value="MYOSIN HEAVY CHAIN-LIKE PROTEIN"/>
    <property type="match status" value="1"/>
</dbReference>
<evidence type="ECO:0000313" key="2">
    <source>
        <dbReference type="EMBL" id="KAF5818125.1"/>
    </source>
</evidence>
<proteinExistence type="predicted"/>
<evidence type="ECO:0000256" key="1">
    <source>
        <dbReference type="SAM" id="MobiDB-lite"/>
    </source>
</evidence>
<sequence length="205" mass="23827">MGMVQIRHFEFLCQSMSVEPLVDRFWVFYQLHCSLGFYSFMQHSLVKKILLTPPKSFHEWKSKFFFIKSGVIPVKTDFRGVEEIPPETLEAPVIKIWYQDIKEIPSIDLPKRALVGTKMSLFWKADRHDKLVYIEDKTMAYQREKGKMTTFQLDAGDKPWYHQMVKNFTLPKDADLEAQSSADVGVGPESKMKKRGPVAYTAPKN</sequence>
<organism evidence="2 3">
    <name type="scientific">Helianthus annuus</name>
    <name type="common">Common sunflower</name>
    <dbReference type="NCBI Taxonomy" id="4232"/>
    <lineage>
        <taxon>Eukaryota</taxon>
        <taxon>Viridiplantae</taxon>
        <taxon>Streptophyta</taxon>
        <taxon>Embryophyta</taxon>
        <taxon>Tracheophyta</taxon>
        <taxon>Spermatophyta</taxon>
        <taxon>Magnoliopsida</taxon>
        <taxon>eudicotyledons</taxon>
        <taxon>Gunneridae</taxon>
        <taxon>Pentapetalae</taxon>
        <taxon>asterids</taxon>
        <taxon>campanulids</taxon>
        <taxon>Asterales</taxon>
        <taxon>Asteraceae</taxon>
        <taxon>Asteroideae</taxon>
        <taxon>Heliantheae alliance</taxon>
        <taxon>Heliantheae</taxon>
        <taxon>Helianthus</taxon>
    </lineage>
</organism>
<feature type="region of interest" description="Disordered" evidence="1">
    <location>
        <begin position="179"/>
        <end position="205"/>
    </location>
</feature>
<evidence type="ECO:0000313" key="3">
    <source>
        <dbReference type="Proteomes" id="UP000215914"/>
    </source>
</evidence>
<name>A0A9K3JPB2_HELAN</name>
<dbReference type="PANTHER" id="PTHR31099">
    <property type="entry name" value="OS06G0165300 PROTEIN"/>
    <property type="match status" value="1"/>
</dbReference>